<organism evidence="1">
    <name type="scientific">viral metagenome</name>
    <dbReference type="NCBI Taxonomy" id="1070528"/>
    <lineage>
        <taxon>unclassified sequences</taxon>
        <taxon>metagenomes</taxon>
        <taxon>organismal metagenomes</taxon>
    </lineage>
</organism>
<reference evidence="1" key="1">
    <citation type="journal article" date="2020" name="Nature">
        <title>Giant virus diversity and host interactions through global metagenomics.</title>
        <authorList>
            <person name="Schulz F."/>
            <person name="Roux S."/>
            <person name="Paez-Espino D."/>
            <person name="Jungbluth S."/>
            <person name="Walsh D.A."/>
            <person name="Denef V.J."/>
            <person name="McMahon K.D."/>
            <person name="Konstantinidis K.T."/>
            <person name="Eloe-Fadrosh E.A."/>
            <person name="Kyrpides N.C."/>
            <person name="Woyke T."/>
        </authorList>
    </citation>
    <scope>NUCLEOTIDE SEQUENCE</scope>
    <source>
        <strain evidence="1">GVMAG-M-3300025860-25</strain>
    </source>
</reference>
<sequence>MNKLQKDIVFYSNYCLHCNNLLNKLSKTILQNKIFYVCIDDKKIKIPKIVNRVPSLYLVNEKKVLIENDIDIWVDNQLESIKYKNKQMELQKPISAQIPNMSPHPSQDNIPIDNVNNNANNNVNNNVNNVNNNVNNKDNSISDEIIAYHGNEMGSNLSTNYSFLDDTNNSSLNNNFTFVDETTAQAINTPKDFNDNNQVKSELDQQYEKMMDSRQNDPISKGIQRI</sequence>
<protein>
    <recommendedName>
        <fullName evidence="2">Thioredoxin domain-containing protein</fullName>
    </recommendedName>
</protein>
<proteinExistence type="predicted"/>
<name>A0A6C0JA96_9ZZZZ</name>
<dbReference type="EMBL" id="MN740343">
    <property type="protein sequence ID" value="QHU01477.1"/>
    <property type="molecule type" value="Genomic_DNA"/>
</dbReference>
<evidence type="ECO:0008006" key="2">
    <source>
        <dbReference type="Google" id="ProtNLM"/>
    </source>
</evidence>
<accession>A0A6C0JA96</accession>
<evidence type="ECO:0000313" key="1">
    <source>
        <dbReference type="EMBL" id="QHU01477.1"/>
    </source>
</evidence>
<dbReference type="AlphaFoldDB" id="A0A6C0JA96"/>